<reference evidence="1" key="1">
    <citation type="journal article" date="2020" name="Stud. Mycol.">
        <title>101 Dothideomycetes genomes: a test case for predicting lifestyles and emergence of pathogens.</title>
        <authorList>
            <person name="Haridas S."/>
            <person name="Albert R."/>
            <person name="Binder M."/>
            <person name="Bloem J."/>
            <person name="Labutti K."/>
            <person name="Salamov A."/>
            <person name="Andreopoulos B."/>
            <person name="Baker S."/>
            <person name="Barry K."/>
            <person name="Bills G."/>
            <person name="Bluhm B."/>
            <person name="Cannon C."/>
            <person name="Castanera R."/>
            <person name="Culley D."/>
            <person name="Daum C."/>
            <person name="Ezra D."/>
            <person name="Gonzalez J."/>
            <person name="Henrissat B."/>
            <person name="Kuo A."/>
            <person name="Liang C."/>
            <person name="Lipzen A."/>
            <person name="Lutzoni F."/>
            <person name="Magnuson J."/>
            <person name="Mondo S."/>
            <person name="Nolan M."/>
            <person name="Ohm R."/>
            <person name="Pangilinan J."/>
            <person name="Park H.-J."/>
            <person name="Ramirez L."/>
            <person name="Alfaro M."/>
            <person name="Sun H."/>
            <person name="Tritt A."/>
            <person name="Yoshinaga Y."/>
            <person name="Zwiers L.-H."/>
            <person name="Turgeon B."/>
            <person name="Goodwin S."/>
            <person name="Spatafora J."/>
            <person name="Crous P."/>
            <person name="Grigoriev I."/>
        </authorList>
    </citation>
    <scope>NUCLEOTIDE SEQUENCE</scope>
    <source>
        <strain evidence="1">CBS 121410</strain>
    </source>
</reference>
<accession>A0A9P4HZR8</accession>
<name>A0A9P4HZR8_9PEZI</name>
<dbReference type="EMBL" id="ML978711">
    <property type="protein sequence ID" value="KAF2092300.1"/>
    <property type="molecule type" value="Genomic_DNA"/>
</dbReference>
<evidence type="ECO:0000313" key="1">
    <source>
        <dbReference type="EMBL" id="KAF2092300.1"/>
    </source>
</evidence>
<proteinExistence type="predicted"/>
<gene>
    <name evidence="1" type="ORF">K490DRAFT_61740</name>
</gene>
<evidence type="ECO:0000313" key="2">
    <source>
        <dbReference type="Proteomes" id="UP000799776"/>
    </source>
</evidence>
<comment type="caution">
    <text evidence="1">The sequence shown here is derived from an EMBL/GenBank/DDBJ whole genome shotgun (WGS) entry which is preliminary data.</text>
</comment>
<sequence length="299" mass="32765">MAIILIMEAAQIIYEIVNFKRNRHKTRVSETAPDFSVNQANVDLLQYIPGQVPSILAFCIFGTTAPFRHEYAQFFRKYVLRYCCGAAIGKKHGRRSRPRKDPVPWLMLQSRPHAHAECVSFPEDSDALKVWREQDRDDPEAAAKINVKTEILTSITTAGSDADLDSPDAITPTAPNQHQHISSRRTSFGGTSIAAPVPFEPTEPCVALSSPHLKGRPIVADLGRDGEGRGLGGQGVETWAWLSLSREPSIASMRSSERPSWSAPGTPVVSRRMALGEVAGEVVAPERVLVSPRGRGAYS</sequence>
<organism evidence="1 2">
    <name type="scientific">Saccharata proteae CBS 121410</name>
    <dbReference type="NCBI Taxonomy" id="1314787"/>
    <lineage>
        <taxon>Eukaryota</taxon>
        <taxon>Fungi</taxon>
        <taxon>Dikarya</taxon>
        <taxon>Ascomycota</taxon>
        <taxon>Pezizomycotina</taxon>
        <taxon>Dothideomycetes</taxon>
        <taxon>Dothideomycetes incertae sedis</taxon>
        <taxon>Botryosphaeriales</taxon>
        <taxon>Saccharataceae</taxon>
        <taxon>Saccharata</taxon>
    </lineage>
</organism>
<dbReference type="Proteomes" id="UP000799776">
    <property type="component" value="Unassembled WGS sequence"/>
</dbReference>
<dbReference type="OrthoDB" id="5287295at2759"/>
<dbReference type="AlphaFoldDB" id="A0A9P4HZR8"/>
<keyword evidence="2" id="KW-1185">Reference proteome</keyword>
<protein>
    <submittedName>
        <fullName evidence="1">Uncharacterized protein</fullName>
    </submittedName>
</protein>